<proteinExistence type="predicted"/>
<feature type="compositionally biased region" description="Basic and acidic residues" evidence="3">
    <location>
        <begin position="625"/>
        <end position="644"/>
    </location>
</feature>
<evidence type="ECO:0000313" key="5">
    <source>
        <dbReference type="EMBL" id="KAK9420242.1"/>
    </source>
</evidence>
<dbReference type="PANTHER" id="PTHR23138:SF142">
    <property type="entry name" value="RAN-BINDING PROTEIN 3B-RELATED"/>
    <property type="match status" value="1"/>
</dbReference>
<feature type="compositionally biased region" description="Basic and acidic residues" evidence="3">
    <location>
        <begin position="130"/>
        <end position="160"/>
    </location>
</feature>
<dbReference type="Gene3D" id="2.30.29.30">
    <property type="entry name" value="Pleckstrin-homology domain (PH domain)/Phosphotyrosine-binding domain (PTB)"/>
    <property type="match status" value="1"/>
</dbReference>
<feature type="region of interest" description="Disordered" evidence="3">
    <location>
        <begin position="492"/>
        <end position="681"/>
    </location>
</feature>
<dbReference type="PROSITE" id="PS50196">
    <property type="entry name" value="RANBD1"/>
    <property type="match status" value="1"/>
</dbReference>
<dbReference type="InterPro" id="IPR011993">
    <property type="entry name" value="PH-like_dom_sf"/>
</dbReference>
<evidence type="ECO:0000256" key="3">
    <source>
        <dbReference type="SAM" id="MobiDB-lite"/>
    </source>
</evidence>
<evidence type="ECO:0000256" key="1">
    <source>
        <dbReference type="ARBA" id="ARBA00004123"/>
    </source>
</evidence>
<name>A0ABR2V048_9PEZI</name>
<dbReference type="EMBL" id="JARVKF010000246">
    <property type="protein sequence ID" value="KAK9420242.1"/>
    <property type="molecule type" value="Genomic_DNA"/>
</dbReference>
<dbReference type="InterPro" id="IPR045255">
    <property type="entry name" value="RanBP1-like"/>
</dbReference>
<evidence type="ECO:0000313" key="6">
    <source>
        <dbReference type="Proteomes" id="UP001408356"/>
    </source>
</evidence>
<feature type="domain" description="RanBD1" evidence="4">
    <location>
        <begin position="347"/>
        <end position="482"/>
    </location>
</feature>
<feature type="compositionally biased region" description="Low complexity" evidence="3">
    <location>
        <begin position="219"/>
        <end position="237"/>
    </location>
</feature>
<feature type="compositionally biased region" description="Polar residues" evidence="3">
    <location>
        <begin position="41"/>
        <end position="60"/>
    </location>
</feature>
<feature type="compositionally biased region" description="Basic and acidic residues" evidence="3">
    <location>
        <begin position="326"/>
        <end position="343"/>
    </location>
</feature>
<feature type="region of interest" description="Disordered" evidence="3">
    <location>
        <begin position="1"/>
        <end position="195"/>
    </location>
</feature>
<dbReference type="Proteomes" id="UP001408356">
    <property type="component" value="Unassembled WGS sequence"/>
</dbReference>
<feature type="compositionally biased region" description="Low complexity" evidence="3">
    <location>
        <begin position="161"/>
        <end position="176"/>
    </location>
</feature>
<gene>
    <name evidence="5" type="ORF">SUNI508_06511</name>
</gene>
<reference evidence="5 6" key="1">
    <citation type="journal article" date="2024" name="J. Plant Pathol.">
        <title>Sequence and assembly of the genome of Seiridium unicorne, isolate CBS 538.82, causal agent of cypress canker disease.</title>
        <authorList>
            <person name="Scali E."/>
            <person name="Rocca G.D."/>
            <person name="Danti R."/>
            <person name="Garbelotto M."/>
            <person name="Barberini S."/>
            <person name="Baroncelli R."/>
            <person name="Emiliani G."/>
        </authorList>
    </citation>
    <scope>NUCLEOTIDE SEQUENCE [LARGE SCALE GENOMIC DNA]</scope>
    <source>
        <strain evidence="5 6">BM-138-508</strain>
    </source>
</reference>
<sequence length="681" mass="71512">MADKTAPSDSRRSPSPADRVKSSAEDPDTATTRKEFDNTRISETPNAAVMSTSQPNSTSEPAADGHRLSGTKTTPELEIPETQNDKLKDQLSSPKKKRAHDEVEQNRDPAQDPNGDVSPIGANGSASLSRSDRLEPEKKRHRDISSEIKESPDKAQDSAKSDSTSITDSSADAAKAGAQPATEKTTKTSESAFKSSGLSGFAAAASPFLTAGAKPLTSFASASASPSPFGASASSKSDTPSVFGGGSTGNGSSPFGQLGGASKPFGGSVFGSGFSSGLGGNKLTSFGQPGGSFKSSKPAKAFGAPDSDPESEAEGEGDEAASNEGETEKQDKDDKETDADAKKTKLQRVTIDNGEAGEATIFQVRAKIFHLDKAESGPAWKERGAGNLKLNVPEQCVDTDENGAVIPGSFDASSLEEGDVKTVRLIMRQDSTHKVILNTTVIPAMTFQEKPMNKTVCVLFTAIEGAGQAVSIQLKVPDEDSATRSCLGNVMRTTRTQASSSRTVSSNAAEQSADKLKAKSLVQDRQASSKGEDGQVTGCKDDEQASLGSGHGKTDTAVPGEKSPHSDSGYLSQGSDNRDDHSGGIVPRRLYLVEQQPTSEANEDSQDMSRINAGQKTRGRLSHATAKDIPRPSVDDSQPRDIRSEQVGSLSSSPKRKAADKDMLPQGPKTRAKKRMLETIR</sequence>
<protein>
    <recommendedName>
        <fullName evidence="4">RanBD1 domain-containing protein</fullName>
    </recommendedName>
</protein>
<feature type="region of interest" description="Disordered" evidence="3">
    <location>
        <begin position="280"/>
        <end position="343"/>
    </location>
</feature>
<evidence type="ECO:0000256" key="2">
    <source>
        <dbReference type="ARBA" id="ARBA00023242"/>
    </source>
</evidence>
<organism evidence="5 6">
    <name type="scientific">Seiridium unicorne</name>
    <dbReference type="NCBI Taxonomy" id="138068"/>
    <lineage>
        <taxon>Eukaryota</taxon>
        <taxon>Fungi</taxon>
        <taxon>Dikarya</taxon>
        <taxon>Ascomycota</taxon>
        <taxon>Pezizomycotina</taxon>
        <taxon>Sordariomycetes</taxon>
        <taxon>Xylariomycetidae</taxon>
        <taxon>Amphisphaeriales</taxon>
        <taxon>Sporocadaceae</taxon>
        <taxon>Seiridium</taxon>
    </lineage>
</organism>
<feature type="region of interest" description="Disordered" evidence="3">
    <location>
        <begin position="219"/>
        <end position="262"/>
    </location>
</feature>
<evidence type="ECO:0000259" key="4">
    <source>
        <dbReference type="PROSITE" id="PS50196"/>
    </source>
</evidence>
<dbReference type="InterPro" id="IPR000156">
    <property type="entry name" value="Ran_bind_dom"/>
</dbReference>
<comment type="subcellular location">
    <subcellularLocation>
        <location evidence="1">Nucleus</location>
    </subcellularLocation>
</comment>
<feature type="compositionally biased region" description="Basic and acidic residues" evidence="3">
    <location>
        <begin position="31"/>
        <end position="40"/>
    </location>
</feature>
<accession>A0ABR2V048</accession>
<dbReference type="SUPFAM" id="SSF50729">
    <property type="entry name" value="PH domain-like"/>
    <property type="match status" value="1"/>
</dbReference>
<feature type="compositionally biased region" description="Acidic residues" evidence="3">
    <location>
        <begin position="307"/>
        <end position="321"/>
    </location>
</feature>
<dbReference type="PANTHER" id="PTHR23138">
    <property type="entry name" value="RAN BINDING PROTEIN"/>
    <property type="match status" value="1"/>
</dbReference>
<dbReference type="SMART" id="SM00160">
    <property type="entry name" value="RanBD"/>
    <property type="match status" value="1"/>
</dbReference>
<keyword evidence="6" id="KW-1185">Reference proteome</keyword>
<keyword evidence="2" id="KW-0539">Nucleus</keyword>
<dbReference type="Pfam" id="PF00638">
    <property type="entry name" value="Ran_BP1"/>
    <property type="match status" value="1"/>
</dbReference>
<feature type="compositionally biased region" description="Basic and acidic residues" evidence="3">
    <location>
        <begin position="99"/>
        <end position="110"/>
    </location>
</feature>
<comment type="caution">
    <text evidence="5">The sequence shown here is derived from an EMBL/GenBank/DDBJ whole genome shotgun (WGS) entry which is preliminary data.</text>
</comment>
<feature type="compositionally biased region" description="Low complexity" evidence="3">
    <location>
        <begin position="492"/>
        <end position="509"/>
    </location>
</feature>